<dbReference type="EMBL" id="CAJVPY010058044">
    <property type="protein sequence ID" value="CAG8819510.1"/>
    <property type="molecule type" value="Genomic_DNA"/>
</dbReference>
<protein>
    <submittedName>
        <fullName evidence="1">16160_t:CDS:1</fullName>
    </submittedName>
</protein>
<evidence type="ECO:0000313" key="1">
    <source>
        <dbReference type="EMBL" id="CAG8819510.1"/>
    </source>
</evidence>
<name>A0A9N9PH19_9GLOM</name>
<evidence type="ECO:0000313" key="2">
    <source>
        <dbReference type="Proteomes" id="UP000789405"/>
    </source>
</evidence>
<dbReference type="AlphaFoldDB" id="A0A9N9PH19"/>
<gene>
    <name evidence="1" type="ORF">DERYTH_LOCUS26791</name>
</gene>
<proteinExistence type="predicted"/>
<sequence>MSIFKLKNDMVSVSLSGVDKNNYRWFAREMHQDDIQNYKRLLSDANIMKYMYQERQLE</sequence>
<reference evidence="1" key="1">
    <citation type="submission" date="2021-06" db="EMBL/GenBank/DDBJ databases">
        <authorList>
            <person name="Kallberg Y."/>
            <person name="Tangrot J."/>
            <person name="Rosling A."/>
        </authorList>
    </citation>
    <scope>NUCLEOTIDE SEQUENCE</scope>
    <source>
        <strain evidence="1">MA453B</strain>
    </source>
</reference>
<comment type="caution">
    <text evidence="1">The sequence shown here is derived from an EMBL/GenBank/DDBJ whole genome shotgun (WGS) entry which is preliminary data.</text>
</comment>
<organism evidence="1 2">
    <name type="scientific">Dentiscutata erythropus</name>
    <dbReference type="NCBI Taxonomy" id="1348616"/>
    <lineage>
        <taxon>Eukaryota</taxon>
        <taxon>Fungi</taxon>
        <taxon>Fungi incertae sedis</taxon>
        <taxon>Mucoromycota</taxon>
        <taxon>Glomeromycotina</taxon>
        <taxon>Glomeromycetes</taxon>
        <taxon>Diversisporales</taxon>
        <taxon>Gigasporaceae</taxon>
        <taxon>Dentiscutata</taxon>
    </lineage>
</organism>
<feature type="non-terminal residue" evidence="1">
    <location>
        <position position="58"/>
    </location>
</feature>
<keyword evidence="2" id="KW-1185">Reference proteome</keyword>
<accession>A0A9N9PH19</accession>
<dbReference type="Proteomes" id="UP000789405">
    <property type="component" value="Unassembled WGS sequence"/>
</dbReference>